<dbReference type="Gene3D" id="1.10.640.10">
    <property type="entry name" value="Haem peroxidase domain superfamily, animal type"/>
    <property type="match status" value="1"/>
</dbReference>
<comment type="subcellular location">
    <subcellularLocation>
        <location evidence="1">Secreted</location>
    </subcellularLocation>
</comment>
<evidence type="ECO:0000256" key="2">
    <source>
        <dbReference type="ARBA" id="ARBA00022525"/>
    </source>
</evidence>
<keyword evidence="5" id="KW-1185">Reference proteome</keyword>
<dbReference type="InterPro" id="IPR019791">
    <property type="entry name" value="Haem_peroxidase_animal"/>
</dbReference>
<dbReference type="InterPro" id="IPR010255">
    <property type="entry name" value="Haem_peroxidase_sf"/>
</dbReference>
<reference evidence="4 5" key="1">
    <citation type="submission" date="2021-04" db="EMBL/GenBank/DDBJ databases">
        <authorList>
            <person name="Bliznina A."/>
        </authorList>
    </citation>
    <scope>NUCLEOTIDE SEQUENCE [LARGE SCALE GENOMIC DNA]</scope>
</reference>
<dbReference type="PANTHER" id="PTHR11475">
    <property type="entry name" value="OXIDASE/PEROXIDASE"/>
    <property type="match status" value="1"/>
</dbReference>
<evidence type="ECO:0000256" key="3">
    <source>
        <dbReference type="ARBA" id="ARBA00023180"/>
    </source>
</evidence>
<sequence length="809" mass="90557">MKLLSTLLACALADRGHTEDELNTIIAAHRMIRNGPLTDAVSSSLSSVEAFALESVESFGSQRSFSDAEKIVSMARNITNPSSSERAGYSDADDECDSEYPFIDGRCNHPSGNGQPLQTYARLLPASYCDGYGSPRCSSDGQPLPNPREVSVYLRSKFDPADRPNKKTSHFLNVAGQFITHTVLKTPDRKSIATCGCEENKHCLNWSTENDAVFAETECNFITRSSVSLGNYDGNLVLEQVNQLTGTFQAGVIYGFSEHHLNALRLPGTPFIDGNDMTIGGDVLPRTKTINARDSSFMNVTTPFELNPGLNERGYPSFVSGDPRAFENAFLGSFHVLFHRLHNVVAQELQNVFPNADNEYIFNEARKFNIAIQQKMLYEEMIPALFAENLEKFDGGSLKSSDVPIFQSEDRPIGPVVFNEFTTSAFRIAHSEQPNHVVSADSNYNITRQAELKDNFFDPHVMMLDGPGAICRGAAKFQSLSAGPSFADSVHHNLLKPHTASFGTDLFAINIARGRDHGIEGYKAYFDLFKKDPECAKLYRGWDGMMPKWRSLIRNQYREREEDVDLYVGLLMEEHLPGAATGPTASCIMMKQFKNSKTEDRWFYENDNFWKSRAKFDLVKKIDVATVMCMTLENMESVPDMPFIAEGSEILGRKRQMVKCADLLRNVDFKKSYGLDINKKGEELLDAIEKGLKDAGARNPDKNVKQIKKIMKRFDWMSENANVVGCENPAGAGIGAGDHSYFDFAVADFDICYSIKKYIEFTLKGFYDDFVCLDNAPSRKLQNFSRHVNKANKIFNRAKGKLGCFGERR</sequence>
<dbReference type="Pfam" id="PF03098">
    <property type="entry name" value="An_peroxidase"/>
    <property type="match status" value="1"/>
</dbReference>
<dbReference type="PANTHER" id="PTHR11475:SF4">
    <property type="entry name" value="CHORION PEROXIDASE"/>
    <property type="match status" value="1"/>
</dbReference>
<evidence type="ECO:0000313" key="5">
    <source>
        <dbReference type="Proteomes" id="UP001158576"/>
    </source>
</evidence>
<name>A0ABN7T8R2_OIKDI</name>
<proteinExistence type="predicted"/>
<organism evidence="4 5">
    <name type="scientific">Oikopleura dioica</name>
    <name type="common">Tunicate</name>
    <dbReference type="NCBI Taxonomy" id="34765"/>
    <lineage>
        <taxon>Eukaryota</taxon>
        <taxon>Metazoa</taxon>
        <taxon>Chordata</taxon>
        <taxon>Tunicata</taxon>
        <taxon>Appendicularia</taxon>
        <taxon>Copelata</taxon>
        <taxon>Oikopleuridae</taxon>
        <taxon>Oikopleura</taxon>
    </lineage>
</organism>
<gene>
    <name evidence="4" type="ORF">OKIOD_LOCUS15087</name>
</gene>
<dbReference type="EMBL" id="OU015567">
    <property type="protein sequence ID" value="CAG5112066.1"/>
    <property type="molecule type" value="Genomic_DNA"/>
</dbReference>
<protein>
    <submittedName>
        <fullName evidence="4">Oidioi.mRNA.OKI2018_I69.chr2.g6322.t1.cds</fullName>
    </submittedName>
</protein>
<dbReference type="SUPFAM" id="SSF48113">
    <property type="entry name" value="Heme-dependent peroxidases"/>
    <property type="match status" value="1"/>
</dbReference>
<dbReference type="InterPro" id="IPR037120">
    <property type="entry name" value="Haem_peroxidase_sf_animal"/>
</dbReference>
<dbReference type="Proteomes" id="UP001158576">
    <property type="component" value="Chromosome 2"/>
</dbReference>
<keyword evidence="2" id="KW-0964">Secreted</keyword>
<dbReference type="PROSITE" id="PS50292">
    <property type="entry name" value="PEROXIDASE_3"/>
    <property type="match status" value="1"/>
</dbReference>
<evidence type="ECO:0000313" key="4">
    <source>
        <dbReference type="EMBL" id="CAG5112066.1"/>
    </source>
</evidence>
<accession>A0ABN7T8R2</accession>
<keyword evidence="3" id="KW-0325">Glycoprotein</keyword>
<evidence type="ECO:0000256" key="1">
    <source>
        <dbReference type="ARBA" id="ARBA00004613"/>
    </source>
</evidence>
<dbReference type="PRINTS" id="PR00457">
    <property type="entry name" value="ANPEROXIDASE"/>
</dbReference>